<dbReference type="InterPro" id="IPR046341">
    <property type="entry name" value="SET_dom_sf"/>
</dbReference>
<organism evidence="1 2">
    <name type="scientific">Stentor coeruleus</name>
    <dbReference type="NCBI Taxonomy" id="5963"/>
    <lineage>
        <taxon>Eukaryota</taxon>
        <taxon>Sar</taxon>
        <taxon>Alveolata</taxon>
        <taxon>Ciliophora</taxon>
        <taxon>Postciliodesmatophora</taxon>
        <taxon>Heterotrichea</taxon>
        <taxon>Heterotrichida</taxon>
        <taxon>Stentoridae</taxon>
        <taxon>Stentor</taxon>
    </lineage>
</organism>
<name>A0A1R2BBY3_9CILI</name>
<evidence type="ECO:0000313" key="1">
    <source>
        <dbReference type="EMBL" id="OMJ74185.1"/>
    </source>
</evidence>
<evidence type="ECO:0000313" key="2">
    <source>
        <dbReference type="Proteomes" id="UP000187209"/>
    </source>
</evidence>
<dbReference type="EMBL" id="MPUH01000769">
    <property type="protein sequence ID" value="OMJ74185.1"/>
    <property type="molecule type" value="Genomic_DNA"/>
</dbReference>
<keyword evidence="2" id="KW-1185">Reference proteome</keyword>
<dbReference type="Proteomes" id="UP000187209">
    <property type="component" value="Unassembled WGS sequence"/>
</dbReference>
<dbReference type="SUPFAM" id="SSF82199">
    <property type="entry name" value="SET domain"/>
    <property type="match status" value="1"/>
</dbReference>
<gene>
    <name evidence="1" type="ORF">SteCoe_26970</name>
</gene>
<sequence length="372" mass="43032">MYTPLCDYWPTLTLLLQEDFNKAQKLNINQVKTRYEGWACYLLARGNFQELKNFKLDLQTVTKLTENEILEFFSNLNVQISFNMMVYCDFSEPQILSYNKLQGIEKSGYDVDMKQKSIESHDHAATEESSEKTPDFAGNLFEIEVMDLCEPVYDIEEFFICGNLRGNEYHNLSVGYNSINCRDYKSPCKCENSSCSNPYMCSCSEFYDRKLGQQRALLIVNSKKLIPRNWKDDHAIFECSDSCSCNKCDCFLTFFDSKFSPLLSLFLTSSGYVTTKNFQRGEFVLELSGELRNLPTQKAIQLSDKIYLEIEESNLKSIINDLMGNVFPVRIFSYVENKVICRVGLFAERNIKCGELIKLNYSKLSLFDPSIY</sequence>
<dbReference type="Gene3D" id="2.170.270.10">
    <property type="entry name" value="SET domain"/>
    <property type="match status" value="1"/>
</dbReference>
<accession>A0A1R2BBY3</accession>
<dbReference type="AlphaFoldDB" id="A0A1R2BBY3"/>
<protein>
    <recommendedName>
        <fullName evidence="3">SET domain-containing protein</fullName>
    </recommendedName>
</protein>
<proteinExistence type="predicted"/>
<evidence type="ECO:0008006" key="3">
    <source>
        <dbReference type="Google" id="ProtNLM"/>
    </source>
</evidence>
<comment type="caution">
    <text evidence="1">The sequence shown here is derived from an EMBL/GenBank/DDBJ whole genome shotgun (WGS) entry which is preliminary data.</text>
</comment>
<reference evidence="1 2" key="1">
    <citation type="submission" date="2016-11" db="EMBL/GenBank/DDBJ databases">
        <title>The macronuclear genome of Stentor coeruleus: a giant cell with tiny introns.</title>
        <authorList>
            <person name="Slabodnick M."/>
            <person name="Ruby J.G."/>
            <person name="Reiff S.B."/>
            <person name="Swart E.C."/>
            <person name="Gosai S."/>
            <person name="Prabakaran S."/>
            <person name="Witkowska E."/>
            <person name="Larue G.E."/>
            <person name="Fisher S."/>
            <person name="Freeman R.M."/>
            <person name="Gunawardena J."/>
            <person name="Chu W."/>
            <person name="Stover N.A."/>
            <person name="Gregory B.D."/>
            <person name="Nowacki M."/>
            <person name="Derisi J."/>
            <person name="Roy S.W."/>
            <person name="Marshall W.F."/>
            <person name="Sood P."/>
        </authorList>
    </citation>
    <scope>NUCLEOTIDE SEQUENCE [LARGE SCALE GENOMIC DNA]</scope>
    <source>
        <strain evidence="1">WM001</strain>
    </source>
</reference>
<dbReference type="OrthoDB" id="10665189at2759"/>